<feature type="transmembrane region" description="Helical" evidence="13">
    <location>
        <begin position="4968"/>
        <end position="4991"/>
    </location>
</feature>
<evidence type="ECO:0000313" key="15">
    <source>
        <dbReference type="Proteomes" id="UP000221080"/>
    </source>
</evidence>
<proteinExistence type="predicted"/>
<dbReference type="InterPro" id="IPR017871">
    <property type="entry name" value="ABC_transporter-like_CS"/>
</dbReference>
<dbReference type="CDD" id="cd03263">
    <property type="entry name" value="ABC_subfamily_A"/>
    <property type="match status" value="2"/>
</dbReference>
<dbReference type="SMART" id="SM00382">
    <property type="entry name" value="AAA"/>
    <property type="match status" value="2"/>
</dbReference>
<gene>
    <name evidence="16 17 18" type="primary">abca12</name>
</gene>
<evidence type="ECO:0000256" key="12">
    <source>
        <dbReference type="SAM" id="MobiDB-lite"/>
    </source>
</evidence>
<feature type="transmembrane region" description="Helical" evidence="13">
    <location>
        <begin position="5169"/>
        <end position="5191"/>
    </location>
</feature>
<dbReference type="GO" id="GO:0005524">
    <property type="term" value="F:ATP binding"/>
    <property type="evidence" value="ECO:0007669"/>
    <property type="project" value="UniProtKB-KW"/>
</dbReference>
<feature type="compositionally biased region" description="Polar residues" evidence="12">
    <location>
        <begin position="4662"/>
        <end position="4672"/>
    </location>
</feature>
<dbReference type="GO" id="GO:0032376">
    <property type="term" value="P:positive regulation of cholesterol transport"/>
    <property type="evidence" value="ECO:0007669"/>
    <property type="project" value="UniProtKB-ARBA"/>
</dbReference>
<evidence type="ECO:0000256" key="2">
    <source>
        <dbReference type="ARBA" id="ARBA00022448"/>
    </source>
</evidence>
<keyword evidence="9" id="KW-0445">Lipid transport</keyword>
<feature type="transmembrane region" description="Helical" evidence="13">
    <location>
        <begin position="24"/>
        <end position="43"/>
    </location>
</feature>
<dbReference type="PROSITE" id="PS00211">
    <property type="entry name" value="ABC_TRANSPORTER_1"/>
    <property type="match status" value="1"/>
</dbReference>
<dbReference type="Pfam" id="PF23321">
    <property type="entry name" value="R1_ABCA1"/>
    <property type="match status" value="1"/>
</dbReference>
<keyword evidence="5" id="KW-0547">Nucleotide-binding</keyword>
<feature type="compositionally biased region" description="Basic and acidic residues" evidence="12">
    <location>
        <begin position="4304"/>
        <end position="4320"/>
    </location>
</feature>
<evidence type="ECO:0000313" key="17">
    <source>
        <dbReference type="RefSeq" id="XP_053536717.1"/>
    </source>
</evidence>
<dbReference type="PROSITE" id="PS50893">
    <property type="entry name" value="ABC_TRANSPORTER_2"/>
    <property type="match status" value="2"/>
</dbReference>
<dbReference type="InterPro" id="IPR003439">
    <property type="entry name" value="ABC_transporter-like_ATP-bd"/>
</dbReference>
<evidence type="ECO:0000256" key="9">
    <source>
        <dbReference type="ARBA" id="ARBA00023055"/>
    </source>
</evidence>
<accession>A0A9F7TKJ2</accession>
<protein>
    <submittedName>
        <fullName evidence="16 17">Uncharacterized protein abca12</fullName>
    </submittedName>
</protein>
<feature type="region of interest" description="Disordered" evidence="12">
    <location>
        <begin position="4655"/>
        <end position="4677"/>
    </location>
</feature>
<evidence type="ECO:0000259" key="14">
    <source>
        <dbReference type="PROSITE" id="PS50893"/>
    </source>
</evidence>
<keyword evidence="2" id="KW-0813">Transport</keyword>
<keyword evidence="11" id="KW-0968">Cytoplasmic vesicle</keyword>
<feature type="transmembrane region" description="Helical" evidence="13">
    <location>
        <begin position="5051"/>
        <end position="5071"/>
    </location>
</feature>
<evidence type="ECO:0000256" key="13">
    <source>
        <dbReference type="SAM" id="Phobius"/>
    </source>
</evidence>
<dbReference type="Proteomes" id="UP000221080">
    <property type="component" value="Chromosome 6"/>
</dbReference>
<dbReference type="Pfam" id="PF00005">
    <property type="entry name" value="ABC_tran"/>
    <property type="match status" value="2"/>
</dbReference>
<dbReference type="RefSeq" id="XP_053536717.1">
    <property type="nucleotide sequence ID" value="XM_053680742.1"/>
</dbReference>
<evidence type="ECO:0000256" key="3">
    <source>
        <dbReference type="ARBA" id="ARBA00022692"/>
    </source>
</evidence>
<dbReference type="Gene3D" id="3.40.50.300">
    <property type="entry name" value="P-loop containing nucleotide triphosphate hydrolases"/>
    <property type="match status" value="2"/>
</dbReference>
<keyword evidence="3 13" id="KW-0812">Transmembrane</keyword>
<dbReference type="GO" id="GO:0140359">
    <property type="term" value="F:ABC-type transporter activity"/>
    <property type="evidence" value="ECO:0007669"/>
    <property type="project" value="InterPro"/>
</dbReference>
<name>A0A9F7TKJ2_ICTPU</name>
<dbReference type="InterPro" id="IPR027417">
    <property type="entry name" value="P-loop_NTPase"/>
</dbReference>
<keyword evidence="7" id="KW-1278">Translocase</keyword>
<dbReference type="GO" id="GO:0016887">
    <property type="term" value="F:ATP hydrolysis activity"/>
    <property type="evidence" value="ECO:0007669"/>
    <property type="project" value="InterPro"/>
</dbReference>
<dbReference type="InterPro" id="IPR026082">
    <property type="entry name" value="ABCA"/>
</dbReference>
<feature type="region of interest" description="Disordered" evidence="12">
    <location>
        <begin position="5561"/>
        <end position="5580"/>
    </location>
</feature>
<feature type="transmembrane region" description="Helical" evidence="13">
    <location>
        <begin position="4040"/>
        <end position="4064"/>
    </location>
</feature>
<dbReference type="FunFam" id="3.40.50.300:FF:000689">
    <property type="entry name" value="ATP binding cassette subfamily A member 12"/>
    <property type="match status" value="1"/>
</dbReference>
<evidence type="ECO:0000256" key="11">
    <source>
        <dbReference type="ARBA" id="ARBA00023329"/>
    </source>
</evidence>
<dbReference type="KEGG" id="ipu:108266476"/>
<evidence type="ECO:0000313" key="18">
    <source>
        <dbReference type="RefSeq" id="XP_053536718.1"/>
    </source>
</evidence>
<feature type="transmembrane region" description="Helical" evidence="13">
    <location>
        <begin position="5012"/>
        <end position="5039"/>
    </location>
</feature>
<keyword evidence="10 13" id="KW-0472">Membrane</keyword>
<keyword evidence="15" id="KW-1185">Reference proteome</keyword>
<dbReference type="CTD" id="26154"/>
<evidence type="ECO:0000256" key="6">
    <source>
        <dbReference type="ARBA" id="ARBA00022840"/>
    </source>
</evidence>
<dbReference type="InterPro" id="IPR003593">
    <property type="entry name" value="AAA+_ATPase"/>
</dbReference>
<evidence type="ECO:0000256" key="5">
    <source>
        <dbReference type="ARBA" id="ARBA00022741"/>
    </source>
</evidence>
<dbReference type="GeneID" id="108266476"/>
<feature type="region of interest" description="Disordered" evidence="12">
    <location>
        <begin position="4299"/>
        <end position="4322"/>
    </location>
</feature>
<keyword evidence="6" id="KW-0067">ATP-binding</keyword>
<dbReference type="GO" id="GO:0030659">
    <property type="term" value="C:cytoplasmic vesicle membrane"/>
    <property type="evidence" value="ECO:0007669"/>
    <property type="project" value="UniProtKB-SubCell"/>
</dbReference>
<feature type="domain" description="ABC transporter" evidence="14">
    <location>
        <begin position="4329"/>
        <end position="4560"/>
    </location>
</feature>
<keyword evidence="4" id="KW-0677">Repeat</keyword>
<dbReference type="PANTHER" id="PTHR19229:SF29">
    <property type="entry name" value="GLUCOSYLCERAMIDE TRANSPORTER ABCA12"/>
    <property type="match status" value="1"/>
</dbReference>
<dbReference type="OrthoDB" id="10255969at2759"/>
<feature type="transmembrane region" description="Helical" evidence="13">
    <location>
        <begin position="4160"/>
        <end position="4183"/>
    </location>
</feature>
<evidence type="ECO:0000256" key="8">
    <source>
        <dbReference type="ARBA" id="ARBA00022989"/>
    </source>
</evidence>
<reference evidence="15" key="1">
    <citation type="journal article" date="2016" name="Nat. Commun.">
        <title>The channel catfish genome sequence provides insights into the evolution of scale formation in teleosts.</title>
        <authorList>
            <person name="Liu Z."/>
            <person name="Liu S."/>
            <person name="Yao J."/>
            <person name="Bao L."/>
            <person name="Zhang J."/>
            <person name="Li Y."/>
            <person name="Jiang C."/>
            <person name="Sun L."/>
            <person name="Wang R."/>
            <person name="Zhang Y."/>
            <person name="Zhou T."/>
            <person name="Zeng Q."/>
            <person name="Fu Q."/>
            <person name="Gao S."/>
            <person name="Li N."/>
            <person name="Koren S."/>
            <person name="Jiang Y."/>
            <person name="Zimin A."/>
            <person name="Xu P."/>
            <person name="Phillippy A.M."/>
            <person name="Geng X."/>
            <person name="Song L."/>
            <person name="Sun F."/>
            <person name="Li C."/>
            <person name="Wang X."/>
            <person name="Chen A."/>
            <person name="Jin Y."/>
            <person name="Yuan Z."/>
            <person name="Yang Y."/>
            <person name="Tan S."/>
            <person name="Peatman E."/>
            <person name="Lu J."/>
            <person name="Qin Z."/>
            <person name="Dunham R."/>
            <person name="Li Z."/>
            <person name="Sonstegard T."/>
            <person name="Feng J."/>
            <person name="Danzmann R.G."/>
            <person name="Schroeder S."/>
            <person name="Scheffler B."/>
            <person name="Duke M.V."/>
            <person name="Ballard L."/>
            <person name="Kucuktas H."/>
            <person name="Kaltenboeck L."/>
            <person name="Liu H."/>
            <person name="Armbruster J."/>
            <person name="Xie Y."/>
            <person name="Kirby M.L."/>
            <person name="Tian Y."/>
            <person name="Flanagan M.E."/>
            <person name="Mu W."/>
            <person name="Waldbieser G.C."/>
        </authorList>
    </citation>
    <scope>NUCLEOTIDE SEQUENCE [LARGE SCALE GENOMIC DNA]</scope>
    <source>
        <strain evidence="15">SDA103</strain>
    </source>
</reference>
<dbReference type="PANTHER" id="PTHR19229">
    <property type="entry name" value="ATP-BINDING CASSETTE TRANSPORTER SUBFAMILY A ABCA"/>
    <property type="match status" value="1"/>
</dbReference>
<evidence type="ECO:0000256" key="1">
    <source>
        <dbReference type="ARBA" id="ARBA00004439"/>
    </source>
</evidence>
<feature type="domain" description="ABC transporter" evidence="14">
    <location>
        <begin position="5240"/>
        <end position="5478"/>
    </location>
</feature>
<comment type="subcellular location">
    <subcellularLocation>
        <location evidence="1">Cytoplasmic vesicle membrane</location>
        <topology evidence="1">Multi-pass membrane protein</topology>
    </subcellularLocation>
</comment>
<feature type="transmembrane region" description="Helical" evidence="13">
    <location>
        <begin position="4124"/>
        <end position="4148"/>
    </location>
</feature>
<keyword evidence="8 13" id="KW-1133">Transmembrane helix</keyword>
<evidence type="ECO:0000256" key="7">
    <source>
        <dbReference type="ARBA" id="ARBA00022967"/>
    </source>
</evidence>
<organism evidence="15 17">
    <name type="scientific">Ictalurus punctatus</name>
    <name type="common">Channel catfish</name>
    <name type="synonym">Silurus punctatus</name>
    <dbReference type="NCBI Taxonomy" id="7998"/>
    <lineage>
        <taxon>Eukaryota</taxon>
        <taxon>Metazoa</taxon>
        <taxon>Chordata</taxon>
        <taxon>Craniata</taxon>
        <taxon>Vertebrata</taxon>
        <taxon>Euteleostomi</taxon>
        <taxon>Actinopterygii</taxon>
        <taxon>Neopterygii</taxon>
        <taxon>Teleostei</taxon>
        <taxon>Ostariophysi</taxon>
        <taxon>Siluriformes</taxon>
        <taxon>Ictaluridae</taxon>
        <taxon>Ictalurus</taxon>
    </lineage>
</organism>
<feature type="transmembrane region" description="Helical" evidence="13">
    <location>
        <begin position="4090"/>
        <end position="4112"/>
    </location>
</feature>
<reference evidence="16 17" key="2">
    <citation type="submission" date="2025-04" db="UniProtKB">
        <authorList>
            <consortium name="RefSeq"/>
        </authorList>
    </citation>
    <scope>IDENTIFICATION</scope>
    <source>
        <tissue evidence="16 17">Blood</tissue>
    </source>
</reference>
<dbReference type="Pfam" id="PF12698">
    <property type="entry name" value="ABC2_membrane_3"/>
    <property type="match status" value="2"/>
</dbReference>
<feature type="transmembrane region" description="Helical" evidence="13">
    <location>
        <begin position="5083"/>
        <end position="5107"/>
    </location>
</feature>
<dbReference type="InterPro" id="IPR056264">
    <property type="entry name" value="R2_ABCA1-4-like"/>
</dbReference>
<dbReference type="FunFam" id="3.40.50.300:FF:000298">
    <property type="entry name" value="ATP-binding cassette sub-family A member 12"/>
    <property type="match status" value="1"/>
</dbReference>
<dbReference type="SUPFAM" id="SSF52540">
    <property type="entry name" value="P-loop containing nucleoside triphosphate hydrolases"/>
    <property type="match status" value="2"/>
</dbReference>
<dbReference type="RefSeq" id="XP_053536718.1">
    <property type="nucleotide sequence ID" value="XM_053680743.1"/>
</dbReference>
<sequence>MAGFFQQLRLLLWKNGLGVIRQPGWSLVLLIWPVVIFIILAITRSQFPPVPENTCYVAPRNLPSTGFFPFLQTLMCNTDSSCSSNSYLEDSKSKSLRQRRDVNTHSSPFLLHGLPPLPDLEKFGLAHTIMKRDTSNVTQILQQWDTWLNSSIQTSSNLTSILDALNNTEQDVLSTILDSTDLLKTIFCNISMSALSEYSPITSSLEHFCMSSDTALEVSLSTLNQLMTRLVLQDPVKVIEAVEMSVETINKLQTQSPLWDFLLGLPDVFLKSTDQERVMAIADRLMELKAWNSIQSSSLQANASMDMLNPILDGGIELLNYLQTWEGRNVNISLVDVLVPSNMSLISPDMATLIQDLQIPLDKVLVLFNRSAFSESVCTSRSFCDSQQVDIMYEWIDQEKVALQVLLAWSRSATSPADLAFAKDTLGKLFGGYFQGGPNTDFENRDSQPETLQEKLFLGVGNTVMGWLSGTPNWDYIQTLLMGTYSTMRFATAVMETQLAYVQPLLHNRENLQTTMWSLVQNETGVDNEEPWLDVGQKLNEVSSVFDGTLVYNVTPAMILTEWHRLYSTALQFSDSVKEVVELVQGKLFRQIPHNSTVDWSEILLNSGLEEFAMMGSVLQNSSQWSTMEPYFQLAYWIMTFQPNITAPPNCTFTPNDTICNVGFTWEGFIPVVGSLLQEINENPAALLRPIQGAESLLKGIMMDTYMNHLQEFLSNTGGSSQNLSLSLTDMVNQNLQFLLNISPTDERDEDSLLAMLNGTLESFGLGQLGVLWSGGLNYSQPNSVVMNILHLLSPESIQMLKSDRKFVVLCDILHELGELLAPENQIQLERVLNHTNALFGDLALCAASGQDCLSNVSQLFQILPLLDEMMAAGEGGNFTMMPIESNMTFSVAGHILSLLLPWNMSESSANTMDNVSKIIYLIEQLSGSSNLSMDDIQDMLQTLNLTTFDLEQFTHLSEASSLPLLLSKLMELVNISQCLNPLLQDPVSHIGSTIPECTMQIIEGLIGFLQAIPMLEDIHTDSTSILNMVFDKAKELFNISSLDTDLNGVTEEFLSGGSNYTQLNSVVMNILHLLSPESIQMLHSERQFAVLDDILRKLGELLAPEQLIHLEGFLDRTNALFGDLALCTASGQDCLSNVSQLFQILPLLDEMMAAGEGGNFTMMPIESNMTFSVAGHILSLLLPWNMSKSSANTMDNVSKIIYLIEQLSGSSNLSMDDIQDMLQALNLTTFDLEQFTHLSEASSLPLLLSKLMELVNISQCLNPLFQDPASHIGSTIPECTMQIIEGLIGFLQAIPMLEDIHTDSTSILNMVFDKAKELFNISSLDTDLNGVTEEFLSGGSNYTQLNSVVMNILHLLSPESIQMLHSERQFAVLDDILRKLGELLAPEQLIHLEGFLDRTNALFGDLALCAASGQDCLSNVSQLFQILPLLDEMMAAGEGGNFTMMPIESNMTFSVAGHILSLLLPWNMSESSANTMDNVSKIIYLIEQLSGSSNLSMDDIQDMLQALNLTTFDLEQFTHLSEASSLPLLLSKLMELVNISQCLNPLFQDPASHIGSTIPECTMQIIEGLIGFLQAIPMLEDIHTDSTSILNIVFDEAKELMSISSLETDLPGVTEELLSKALNYTQLNSVVMNILHLLSPESIQMLHSERQFAVLDDILRKLGELLAPEQQIHLEGFLNCTHALFGDLALCAASGQDCLSNVSQLFQILPLLDEMMAAGEGGNFTTMPIESNMTFSVAGHILSLLLPRNMSESSAYMMDNVSNMIYLLEQLSGSTNLSMDDIQDMLQTLNLTTFDLEQFTHLSEVSSLPLLLSKLMELVNISQCLNPLLQDPVSHIGSTIPECTMQISEGLIGFLQAIPMFEGFQTSLTSTLNMVYDEAMKLRNISSLESDPLATTDEVLEVILDSIRLNLENLNVENVTLIKMELDTLEALLKMVFDDEYRYPYYMINSTLMTQQSYAQKMYTEIIMWYLHNLENATSDSMFREILYSFIHMTEMMATINTAQSNFSTLVSNQIQDLTGHIQTPLNDEGLNLINNAIVSLMQGELQLIKLNLDLQQTFYDSLGLQTNTTLPAGIEAEIQNYFNLMQSWITNPQITLAFSKIFQWNNNLTDFTTPAMDLEQLIQALAPLLSPEEQVYINKAEQILQSLNYTLQLGQTDTGLQSENFTEAIMDSVRVILENMFNYTDTTYTDDNIVNVLYNSLQLLLSPNITYSQVQELMIEVAHKTESFISAIAPDSAEVLTPSIQSLISYMNTLSNPGQPTQWNEVIVAMMEEIQNSLPSNSTANTYISSILNITDYILNPKQENTSLWASIADLNLNNLDNVTQQLAGLRDLILPFLMDNQEMGLTPESAQTLTEYVPILVQIFSGTPDQLTFQRLQHMTTALLSNLMATPARDTLPFTLDVIRNVTASMVQSVQAQSELFSSLSGMLSDVFALVNASDVPHMTDTLLYAFQSTVEATQQAPVSSEMLNCTAVGDLWEQVAEAANLNSSVFTVWCNNRLVPLLDIYDTSNYQPAVHNITGTDPQWVDAIVAEIVGSLEAFYSAGLNESLSMQHLSQGLVEHFNLSLSAEGNLSDWSDLLSQLQSQSFAQMALESATLQLNKLDWNPYILAVQKAIEYTQGGQNVTASPEMVIHALDVALTAMNFSSEQIDRFLSSDILTMPNSLSTDMLIMEVISKIIDMRLLGNWPLVYDVMEQLLYVENTSNILRAVSELVTWYNTTEDTGLYFGIEMLTKLYEMLTPLVPASSPLPCYSDLFIGLAGNALYALQHIAGTTNLLTPINDYLKPIQMKLALGDNLRDLVSATQNGRRPVLNLTREPVDDFLDLLEINYQTLYQILSIPLSSQEMLETMHVFFANPDLGIFLKGVSRDMTGSSFEDETIDKILGTLASLTLPSNGQTFIEMITQTISQAWSLNDMQLVESLGGMVGMVRMLSQQSSLSIAQRIEQMANQLNSAASYTVAHQGNRSEILTAINNILSQNLQQMSNTSFEDQSVLQNIMSSVSLMSESQIDFGSYMMLINQTTEAFASLVPPEEMVYLNISARMMEAFALLMSSPTDLEKVVTSSHEIADSLGLSFALTGMTTLPNGQPTEDTAYPFILNSVLATEILFNLSASNYTFESDSERSMILNQMTSSLPMEVQADLHPLMSALISALSDVSNTAQIRPAFFQISQNATMLLLEYLNLTGDPTSMRMYSVLSTVSDEVSASLGEGLMGNSSSVQLPYVLESLRAIISSLSLELPVEEQQYPDAVFNFMETVALALNHTITTGDVADGMNMLSSSVQHLLVMMPNNNMDTSSGITSELENTVKMLLMTLSSGQDPLTKSANTTDEILTTIQYLLAMANSSSEIDLVTAIVGAVRMNIGSLLAAKDNNWAQKLQMVLSSISNILPADLQFGPFNRTIFESLANEPPENLNILLQTASTVSELFSTNWMNDSFGELLNQMQMQVCSLENMESVQLLSQVLSLSPGMLCDTALPSIHALHVLATNMVNQSTGVYDLLYQHLVGDPSTYDLKVNWTAILSDLLGIDINSLPGFNINQTTPSELKVSDLLNNKALFVSDVTRYTSIPPQVLNTLLESSLPQSNLQILSQLANLQRCADLSSLQLDPVSLLIFSSLCSLPVQEWYSLAVLSAQHVNMDNVMYKLMLSSEIHGLFNALVRMVEFFMDMMSKLSPTLNRLQGYLTSIKDMNLMSNSEFRNLVRGKRSTISSRATFNTISRALCQSGMISLFGISQLPSTSESNPSLQDEQTVEELMTKFKIPKDATPFCKNFYLDMVSTTGGAVAWAFLKPMLLGQVLYYPDTPLTQTIIKQANSTLQQFGDLRVYADEWIRSSSYLAQSVQLLNKTLPMLKNSLSNPFIQNFIKKQIDIDIVQMEETLNAFANMTQMLENNKFILQQITMLSNLMMNLSSCVNFNRYRTFNSIEELEKQAEKLGQNRELYASVIFKLPTGQNSSSTLPPKVDYTIRMHIDNSMRTDRTRNPLWVRAAYISSVLTQRYNRGFIYLQESIERAIIGMQTGNAVQEPPVQIQAFPYPCFYKDDYLNSIAFAFPLVLMISWVLFVANFVKKLVHERELRLHEYMKMMGVNPFSHFLAWFIESAAFLLVTVIILTIILKSGGVLPKSDAFVVFLYLCDYALSIMAISFLVSSFFDKTNIAGLSGSLIYVICFFPFIVVMCLEDTLSFFAKGMLSLFSPTCFSYASQYITRYEKQEEGIQWNNMYLSPVAGDTGSFGSLCWLLLVDSVIYFLIGAYIRTVFPGKYGIAAPWYFPVTPSFWADMFGCNRRKQKKAGRGLLFSNMMQESQGNGKDKSKGTSDLHPHGDDEFPELPIGVSLRGLTKTYGDRKAIDNLNLMFYEGHVTALLGHNGAGKTTTMSLLTGLFAPSSGSIEVYGKDLQTSSKDVRKELGVCMQYDVHFDHLTTEEHLLLYGHIKAPHWSKQELQEQVRKTLEETGMYAHRHKRVGTLSGGMKRKLSISIAFIGGSRLVVLDEPTTGVDPCSRRSIWDIVLKHKSDRTIILSTHHLDEAEVLSDRIAFLERGGLKCCGSPLYLKDKLARGYKLTLTKKVLPPDSDDKFDIEMVKSFVHSHMPEAQLKKGEVGDIVYSLPVYSSHNSSAYRSLLSGLDHNLEALQLGCYGISDTTLEEVFLQLTKDCAAQEDEEDRPYTVSNSELDTGASQDSLSDDLNSSMYFGERASLTGNSTVSGLALKGQQVMAMLLKRVHHTRRNWKGLISQVLLPVLFVLAAMGLGSIKSDLWYFPEMELTPAMYDSGKQYAFFSNQNSSSSYLVDSMMSYPGIDHYCMDKPDNPACRKKDASISDQWTSGGNPTSVFEICKCGNFSQTCPEPGYEPPHKTNPSSQIVYNLSDIDVESYLLATANDFIRNRYGGWSFGNPLPSSLQMDILEVPKNRTLTKVWYNPEGHHTMPAYLNSLNNFILRAKIPASKQPQQYAISVSSHPYPGQVEEEDAIVRNLVNLLVAMCVLTGFSIMTASFVIYEVQEHHTGSKRLQHISGISEPFYWTVNFFYDMALYMIPVILSIITIAAFQLPAFTDRFNLGAVSLLLILFGFASFPWMYLVSTVFKDTEMAFICYVCINLFISMNTIISTAIVYFLGQTKHNMENIQAVYHTLSKVFLVFPQFSFGNGLMELARVDLQVQILSTYGVDAYKNPFSMDVLGWMFISLFLQGFICFTLRLLMNKWLLRKVRRLWTRRPRVPQTGSRGEDVDKDVLAERQRVDSGVAGSDLLQVSQLTKIYQHLNHRVQAVTNLSFGIPAGECFGLLGVNGAGKTTTFKMLTGDISPTHGLAQVLDRDGRTVDIMDCRTEGINIGYCPQVDALDDLLTGEEHLYFYARIRGICKRDIDQVVNYLLKKLELNYHRHIISERYSCGTRRKLSTALALIGQPQILLLDEPSSGMDPRSKRHLWKIISDEVMGKCAVVLTSHSMEECEALCTRLAIMVQGQFRCLGSLQHIKNRFGSGFTVKMYLTSSSCDMDGITTFMQEHFPSTYLKDHHSAMVVYHVPVAPGGVADIFDQLESNKAALQIKHFSVSQTTLDEVFINFAMGKVGQDAQGDGEASDVDSPDGEMQ</sequence>
<evidence type="ECO:0000256" key="10">
    <source>
        <dbReference type="ARBA" id="ARBA00023136"/>
    </source>
</evidence>
<evidence type="ECO:0000256" key="4">
    <source>
        <dbReference type="ARBA" id="ARBA00022737"/>
    </source>
</evidence>
<dbReference type="RefSeq" id="XP_053536716.1">
    <property type="nucleotide sequence ID" value="XM_053680741.1"/>
</dbReference>
<feature type="compositionally biased region" description="Acidic residues" evidence="12">
    <location>
        <begin position="5568"/>
        <end position="5580"/>
    </location>
</feature>
<dbReference type="InterPro" id="IPR013525">
    <property type="entry name" value="ABC2_TM"/>
</dbReference>
<evidence type="ECO:0000313" key="16">
    <source>
        <dbReference type="RefSeq" id="XP_053536716.1"/>
    </source>
</evidence>
<feature type="transmembrane region" description="Helical" evidence="13">
    <location>
        <begin position="4229"/>
        <end position="4250"/>
    </location>
</feature>
<dbReference type="GO" id="GO:0005319">
    <property type="term" value="F:lipid transporter activity"/>
    <property type="evidence" value="ECO:0007669"/>
    <property type="project" value="TreeGrafter"/>
</dbReference>